<dbReference type="STRING" id="1048260.LFML04_1131"/>
<name>J9ZB59_LEPFM</name>
<dbReference type="EMBL" id="CP002919">
    <property type="protein sequence ID" value="AFS53361.1"/>
    <property type="molecule type" value="Genomic_DNA"/>
</dbReference>
<dbReference type="Proteomes" id="UP000006177">
    <property type="component" value="Chromosome"/>
</dbReference>
<accession>J9ZB59</accession>
<sequence length="50" mass="5722">MQEGEKKVRVPVIQCLRFGEPAGIEGRDLGVHPSSEWYEVKKIKPHYLAD</sequence>
<organism evidence="1 2">
    <name type="scientific">Leptospirillum ferriphilum (strain ML-04)</name>
    <dbReference type="NCBI Taxonomy" id="1048260"/>
    <lineage>
        <taxon>Bacteria</taxon>
        <taxon>Pseudomonadati</taxon>
        <taxon>Nitrospirota</taxon>
        <taxon>Nitrospiria</taxon>
        <taxon>Nitrospirales</taxon>
        <taxon>Nitrospiraceae</taxon>
        <taxon>Leptospirillum</taxon>
    </lineage>
</organism>
<dbReference type="AlphaFoldDB" id="J9ZB59"/>
<dbReference type="KEGG" id="lfi:LFML04_1131"/>
<dbReference type="PATRIC" id="fig|1048260.3.peg.1233"/>
<evidence type="ECO:0000313" key="1">
    <source>
        <dbReference type="EMBL" id="AFS53361.1"/>
    </source>
</evidence>
<gene>
    <name evidence="1" type="ordered locus">LFML04_1131</name>
</gene>
<proteinExistence type="predicted"/>
<reference evidence="1 2" key="1">
    <citation type="journal article" date="2011" name="J. Microbiol.">
        <title>Complete genome of Leptospirillum ferriphilum ML-04 provides insight into its physiology and environmental adaptation.</title>
        <authorList>
            <person name="Mi S."/>
            <person name="Song J."/>
            <person name="Lin J."/>
            <person name="Che Y."/>
            <person name="Zheng H."/>
            <person name="Lin J."/>
        </authorList>
    </citation>
    <scope>NUCLEOTIDE SEQUENCE [LARGE SCALE GENOMIC DNA]</scope>
    <source>
        <strain evidence="1 2">ML-04</strain>
    </source>
</reference>
<protein>
    <submittedName>
        <fullName evidence="1">Uncharacterized protein</fullName>
    </submittedName>
</protein>
<evidence type="ECO:0000313" key="2">
    <source>
        <dbReference type="Proteomes" id="UP000006177"/>
    </source>
</evidence>
<dbReference type="HOGENOM" id="CLU_3119345_0_0_0"/>